<dbReference type="RefSeq" id="WP_267536924.1">
    <property type="nucleotide sequence ID" value="NZ_JAPNKA010000001.1"/>
</dbReference>
<dbReference type="Gene3D" id="1.10.3430.10">
    <property type="entry name" value="Ammonium transporter AmtB like domains"/>
    <property type="match status" value="1"/>
</dbReference>
<evidence type="ECO:0000256" key="4">
    <source>
        <dbReference type="ARBA" id="ARBA00022692"/>
    </source>
</evidence>
<dbReference type="InterPro" id="IPR002229">
    <property type="entry name" value="RhesusRHD"/>
</dbReference>
<dbReference type="PROSITE" id="PS01219">
    <property type="entry name" value="AMMONIUM_TRANSP"/>
    <property type="match status" value="1"/>
</dbReference>
<sequence length="440" mass="44904">MPSGIVGADVAWVLVASALVMLMVPGLALFYGGMVQGKNVLSTLMHSFGALAVVTVVWALWGYSLAFGESHGGLIGGATHLFMKGVGQEAKGTLPHILFFLFQGTFAAITPALISGAYAERLKFSAFLLFTVLWATFVYAPVAHWVWAPDGWLLKLGALDFAGGAVVHLTSGVSALVVALVVGRRRGARQPPHNLTFTLLGAGLLWFGWFGFNAGSALAANELAAVAAANTHLAAAAGAVAWGLVDLVRLKKVTALGAASGLVAGLVGITPAAGFVSPMGALAIGLLAGSVCYGGVLLKEHFRYDDALDVVGVHGIGGALGALLTGVFATVAVNPAGADGLLASGQWALLGKQALGVLVVAAFSALLTFVLLKGVQAVVGLRVDAEAEFEGLDPHVHGERAYHTGISLGGHSAVPRDASAPVVREEKEKAPIGADPVMEG</sequence>
<gene>
    <name evidence="11" type="ORF">OV287_27000</name>
</gene>
<organism evidence="11 12">
    <name type="scientific">Archangium lansingense</name>
    <dbReference type="NCBI Taxonomy" id="2995310"/>
    <lineage>
        <taxon>Bacteria</taxon>
        <taxon>Pseudomonadati</taxon>
        <taxon>Myxococcota</taxon>
        <taxon>Myxococcia</taxon>
        <taxon>Myxococcales</taxon>
        <taxon>Cystobacterineae</taxon>
        <taxon>Archangiaceae</taxon>
        <taxon>Archangium</taxon>
    </lineage>
</organism>
<evidence type="ECO:0000256" key="7">
    <source>
        <dbReference type="ARBA" id="ARBA00023177"/>
    </source>
</evidence>
<evidence type="ECO:0000256" key="5">
    <source>
        <dbReference type="ARBA" id="ARBA00022989"/>
    </source>
</evidence>
<comment type="subcellular location">
    <subcellularLocation>
        <location evidence="8">Cell membrane</location>
        <topology evidence="8">Multi-pass membrane protein</topology>
    </subcellularLocation>
    <subcellularLocation>
        <location evidence="1">Membrane</location>
        <topology evidence="1">Multi-pass membrane protein</topology>
    </subcellularLocation>
</comment>
<evidence type="ECO:0000256" key="1">
    <source>
        <dbReference type="ARBA" id="ARBA00004141"/>
    </source>
</evidence>
<evidence type="ECO:0000256" key="6">
    <source>
        <dbReference type="ARBA" id="ARBA00023136"/>
    </source>
</evidence>
<evidence type="ECO:0000256" key="8">
    <source>
        <dbReference type="RuleBase" id="RU362002"/>
    </source>
</evidence>
<feature type="transmembrane region" description="Helical" evidence="8">
    <location>
        <begin position="97"/>
        <end position="119"/>
    </location>
</feature>
<proteinExistence type="inferred from homology"/>
<dbReference type="PRINTS" id="PR00342">
    <property type="entry name" value="RHESUSRHD"/>
</dbReference>
<evidence type="ECO:0000256" key="3">
    <source>
        <dbReference type="ARBA" id="ARBA00022448"/>
    </source>
</evidence>
<keyword evidence="5 8" id="KW-1133">Transmembrane helix</keyword>
<feature type="transmembrane region" description="Helical" evidence="8">
    <location>
        <begin position="43"/>
        <end position="61"/>
    </location>
</feature>
<dbReference type="Proteomes" id="UP001207654">
    <property type="component" value="Unassembled WGS sequence"/>
</dbReference>
<evidence type="ECO:0000313" key="11">
    <source>
        <dbReference type="EMBL" id="MCY1078129.1"/>
    </source>
</evidence>
<keyword evidence="4 8" id="KW-0812">Transmembrane</keyword>
<dbReference type="InterPro" id="IPR001905">
    <property type="entry name" value="Ammonium_transpt"/>
</dbReference>
<dbReference type="InterPro" id="IPR018047">
    <property type="entry name" value="Ammonium_transpt_CS"/>
</dbReference>
<dbReference type="InterPro" id="IPR029020">
    <property type="entry name" value="Ammonium/urea_transptr"/>
</dbReference>
<evidence type="ECO:0000256" key="2">
    <source>
        <dbReference type="ARBA" id="ARBA00005887"/>
    </source>
</evidence>
<feature type="transmembrane region" description="Helical" evidence="8">
    <location>
        <begin position="310"/>
        <end position="333"/>
    </location>
</feature>
<dbReference type="InterPro" id="IPR024041">
    <property type="entry name" value="NH4_transpt_AmtB-like_dom"/>
</dbReference>
<feature type="transmembrane region" description="Helical" evidence="8">
    <location>
        <begin position="353"/>
        <end position="372"/>
    </location>
</feature>
<feature type="transmembrane region" description="Helical" evidence="8">
    <location>
        <begin position="194"/>
        <end position="212"/>
    </location>
</feature>
<protein>
    <recommendedName>
        <fullName evidence="8">Ammonium transporter</fullName>
    </recommendedName>
</protein>
<feature type="transmembrane region" description="Helical" evidence="8">
    <location>
        <begin position="279"/>
        <end position="298"/>
    </location>
</feature>
<accession>A0ABT4AB13</accession>
<evidence type="ECO:0000313" key="12">
    <source>
        <dbReference type="Proteomes" id="UP001207654"/>
    </source>
</evidence>
<comment type="similarity">
    <text evidence="2 8">Belongs to the ammonia transporter channel (TC 1.A.11.2) family.</text>
</comment>
<keyword evidence="3 8" id="KW-0813">Transport</keyword>
<dbReference type="Pfam" id="PF00909">
    <property type="entry name" value="Ammonium_transp"/>
    <property type="match status" value="1"/>
</dbReference>
<feature type="domain" description="Ammonium transporter AmtB-like" evidence="10">
    <location>
        <begin position="11"/>
        <end position="402"/>
    </location>
</feature>
<dbReference type="PANTHER" id="PTHR43029">
    <property type="entry name" value="AMMONIUM TRANSPORTER MEP2"/>
    <property type="match status" value="1"/>
</dbReference>
<reference evidence="11 12" key="1">
    <citation type="submission" date="2022-11" db="EMBL/GenBank/DDBJ databases">
        <title>Minimal conservation of predation-associated metabolite biosynthetic gene clusters underscores biosynthetic potential of Myxococcota including descriptions for ten novel species: Archangium lansinium sp. nov., Myxococcus landrumus sp. nov., Nannocystis bai.</title>
        <authorList>
            <person name="Ahearne A."/>
            <person name="Stevens C."/>
            <person name="Phillips K."/>
        </authorList>
    </citation>
    <scope>NUCLEOTIDE SEQUENCE [LARGE SCALE GENOMIC DNA]</scope>
    <source>
        <strain evidence="11 12">MIWBW</strain>
    </source>
</reference>
<feature type="transmembrane region" description="Helical" evidence="8">
    <location>
        <begin position="159"/>
        <end position="182"/>
    </location>
</feature>
<feature type="transmembrane region" description="Helical" evidence="8">
    <location>
        <begin position="253"/>
        <end position="273"/>
    </location>
</feature>
<dbReference type="PANTHER" id="PTHR43029:SF10">
    <property type="entry name" value="AMMONIUM TRANSPORTER MEP2"/>
    <property type="match status" value="1"/>
</dbReference>
<name>A0ABT4AB13_9BACT</name>
<feature type="transmembrane region" description="Helical" evidence="8">
    <location>
        <begin position="224"/>
        <end position="244"/>
    </location>
</feature>
<keyword evidence="12" id="KW-1185">Reference proteome</keyword>
<feature type="region of interest" description="Disordered" evidence="9">
    <location>
        <begin position="419"/>
        <end position="440"/>
    </location>
</feature>
<keyword evidence="6 8" id="KW-0472">Membrane</keyword>
<feature type="transmembrane region" description="Helical" evidence="8">
    <location>
        <begin position="126"/>
        <end position="147"/>
    </location>
</feature>
<dbReference type="SUPFAM" id="SSF111352">
    <property type="entry name" value="Ammonium transporter"/>
    <property type="match status" value="1"/>
</dbReference>
<evidence type="ECO:0000256" key="9">
    <source>
        <dbReference type="SAM" id="MobiDB-lite"/>
    </source>
</evidence>
<comment type="caution">
    <text evidence="11">The sequence shown here is derived from an EMBL/GenBank/DDBJ whole genome shotgun (WGS) entry which is preliminary data.</text>
</comment>
<evidence type="ECO:0000259" key="10">
    <source>
        <dbReference type="Pfam" id="PF00909"/>
    </source>
</evidence>
<dbReference type="EMBL" id="JAPNKA010000001">
    <property type="protein sequence ID" value="MCY1078129.1"/>
    <property type="molecule type" value="Genomic_DNA"/>
</dbReference>
<keyword evidence="7 8" id="KW-0924">Ammonia transport</keyword>
<feature type="transmembrane region" description="Helical" evidence="8">
    <location>
        <begin position="12"/>
        <end position="31"/>
    </location>
</feature>
<dbReference type="NCBIfam" id="TIGR00836">
    <property type="entry name" value="amt"/>
    <property type="match status" value="1"/>
</dbReference>